<gene>
    <name evidence="3" type="ORF">ADK37_39790</name>
</gene>
<evidence type="ECO:0000259" key="2">
    <source>
        <dbReference type="Pfam" id="PF07811"/>
    </source>
</evidence>
<keyword evidence="1" id="KW-1133">Transmembrane helix</keyword>
<keyword evidence="4" id="KW-1185">Reference proteome</keyword>
<keyword evidence="1" id="KW-0472">Membrane</keyword>
<comment type="caution">
    <text evidence="3">The sequence shown here is derived from an EMBL/GenBank/DDBJ whole genome shotgun (WGS) entry which is preliminary data.</text>
</comment>
<accession>A0A0L8KR00</accession>
<dbReference type="InterPro" id="IPR049790">
    <property type="entry name" value="Rv3655c/TadE"/>
</dbReference>
<feature type="transmembrane region" description="Helical" evidence="1">
    <location>
        <begin position="12"/>
        <end position="36"/>
    </location>
</feature>
<protein>
    <recommendedName>
        <fullName evidence="2">TadE-like domain-containing protein</fullName>
    </recommendedName>
</protein>
<evidence type="ECO:0000313" key="3">
    <source>
        <dbReference type="EMBL" id="KOG28295.1"/>
    </source>
</evidence>
<dbReference type="NCBIfam" id="NF041390">
    <property type="entry name" value="TadE_Rv3655c"/>
    <property type="match status" value="1"/>
</dbReference>
<feature type="non-terminal residue" evidence="3">
    <location>
        <position position="126"/>
    </location>
</feature>
<reference evidence="4" key="1">
    <citation type="submission" date="2015-07" db="EMBL/GenBank/DDBJ databases">
        <authorList>
            <person name="Ju K.-S."/>
            <person name="Doroghazi J.R."/>
            <person name="Metcalf W.W."/>
        </authorList>
    </citation>
    <scope>NUCLEOTIDE SEQUENCE [LARGE SCALE GENOMIC DNA]</scope>
    <source>
        <strain evidence="4">NRRL 2290</strain>
    </source>
</reference>
<dbReference type="EMBL" id="LGUS01000234">
    <property type="protein sequence ID" value="KOG28295.1"/>
    <property type="molecule type" value="Genomic_DNA"/>
</dbReference>
<dbReference type="STRING" id="67356.AQJ84_15135"/>
<evidence type="ECO:0000256" key="1">
    <source>
        <dbReference type="SAM" id="Phobius"/>
    </source>
</evidence>
<sequence>MRRCERAKDRGFVTAEAAMVLPVLVIFAMALVWGLLVVAAQIQCVDAARAGARSAARQDPADAVAEITRQTAPRDAKITVSREGDQVRVTVVAEPPALHGLPFELREEAVALVEETVGEPAGASAG</sequence>
<dbReference type="InterPro" id="IPR012495">
    <property type="entry name" value="TadE-like_dom"/>
</dbReference>
<dbReference type="RefSeq" id="WP_053193792.1">
    <property type="nucleotide sequence ID" value="NZ_LGUS01000234.1"/>
</dbReference>
<evidence type="ECO:0000313" key="4">
    <source>
        <dbReference type="Proteomes" id="UP000037251"/>
    </source>
</evidence>
<dbReference type="eggNOG" id="ENOG5033A2X">
    <property type="taxonomic scope" value="Bacteria"/>
</dbReference>
<feature type="domain" description="TadE-like" evidence="2">
    <location>
        <begin position="11"/>
        <end position="53"/>
    </location>
</feature>
<dbReference type="Pfam" id="PF07811">
    <property type="entry name" value="TadE"/>
    <property type="match status" value="1"/>
</dbReference>
<proteinExistence type="predicted"/>
<organism evidence="3 4">
    <name type="scientific">Streptomyces resistomycificus</name>
    <dbReference type="NCBI Taxonomy" id="67356"/>
    <lineage>
        <taxon>Bacteria</taxon>
        <taxon>Bacillati</taxon>
        <taxon>Actinomycetota</taxon>
        <taxon>Actinomycetes</taxon>
        <taxon>Kitasatosporales</taxon>
        <taxon>Streptomycetaceae</taxon>
        <taxon>Streptomyces</taxon>
        <taxon>Streptomyces aurantiacus group</taxon>
    </lineage>
</organism>
<dbReference type="Proteomes" id="UP000037251">
    <property type="component" value="Unassembled WGS sequence"/>
</dbReference>
<dbReference type="AlphaFoldDB" id="A0A0L8KR00"/>
<name>A0A0L8KR00_9ACTN</name>
<keyword evidence="1" id="KW-0812">Transmembrane</keyword>